<evidence type="ECO:0000313" key="2">
    <source>
        <dbReference type="EMBL" id="CAB5208621.1"/>
    </source>
</evidence>
<sequence length="134" mass="15592">MDYKLYTLVDITHTGQFRNEAGKEADRWREQNFNTVLQTLGIRANVSYTSNPTPVEVSGRVVGFDTDTIIRVWRFDFSTERDFLYEKDGDPVGYLKEDFHLVPYINGLSELMEQNYAVFNPYNPGANIVFHKKQ</sequence>
<name>A0A6J7WGS3_9CAUD</name>
<evidence type="ECO:0000313" key="1">
    <source>
        <dbReference type="EMBL" id="CAB4125225.1"/>
    </source>
</evidence>
<organism evidence="2">
    <name type="scientific">uncultured Caudovirales phage</name>
    <dbReference type="NCBI Taxonomy" id="2100421"/>
    <lineage>
        <taxon>Viruses</taxon>
        <taxon>Duplodnaviria</taxon>
        <taxon>Heunggongvirae</taxon>
        <taxon>Uroviricota</taxon>
        <taxon>Caudoviricetes</taxon>
        <taxon>Peduoviridae</taxon>
        <taxon>Maltschvirus</taxon>
        <taxon>Maltschvirus maltsch</taxon>
    </lineage>
</organism>
<gene>
    <name evidence="2" type="ORF">UFOVP181_90</name>
    <name evidence="1" type="ORF">UFOVP57_72</name>
</gene>
<accession>A0A6J7WGS3</accession>
<proteinExistence type="predicted"/>
<dbReference type="EMBL" id="LR798231">
    <property type="protein sequence ID" value="CAB5208621.1"/>
    <property type="molecule type" value="Genomic_DNA"/>
</dbReference>
<reference evidence="2" key="1">
    <citation type="submission" date="2020-05" db="EMBL/GenBank/DDBJ databases">
        <authorList>
            <person name="Chiriac C."/>
            <person name="Salcher M."/>
            <person name="Ghai R."/>
            <person name="Kavagutti S V."/>
        </authorList>
    </citation>
    <scope>NUCLEOTIDE SEQUENCE</scope>
</reference>
<dbReference type="EMBL" id="LR796187">
    <property type="protein sequence ID" value="CAB4125225.1"/>
    <property type="molecule type" value="Genomic_DNA"/>
</dbReference>
<protein>
    <submittedName>
        <fullName evidence="2">Uncharacterized protein</fullName>
    </submittedName>
</protein>